<feature type="signal peptide" evidence="9">
    <location>
        <begin position="1"/>
        <end position="26"/>
    </location>
</feature>
<name>A0A9D3S0U9_ANGAN</name>
<dbReference type="OrthoDB" id="8870994at2759"/>
<evidence type="ECO:0000256" key="9">
    <source>
        <dbReference type="RuleBase" id="RU361150"/>
    </source>
</evidence>
<comment type="similarity">
    <text evidence="2 9">Belongs to the intercrine beta (chemokine CC) family.</text>
</comment>
<dbReference type="InterPro" id="IPR001811">
    <property type="entry name" value="Chemokine_IL8-like_dom"/>
</dbReference>
<organism evidence="11 12">
    <name type="scientific">Anguilla anguilla</name>
    <name type="common">European freshwater eel</name>
    <name type="synonym">Muraena anguilla</name>
    <dbReference type="NCBI Taxonomy" id="7936"/>
    <lineage>
        <taxon>Eukaryota</taxon>
        <taxon>Metazoa</taxon>
        <taxon>Chordata</taxon>
        <taxon>Craniata</taxon>
        <taxon>Vertebrata</taxon>
        <taxon>Euteleostomi</taxon>
        <taxon>Actinopterygii</taxon>
        <taxon>Neopterygii</taxon>
        <taxon>Teleostei</taxon>
        <taxon>Anguilliformes</taxon>
        <taxon>Anguillidae</taxon>
        <taxon>Anguilla</taxon>
    </lineage>
</organism>
<protein>
    <recommendedName>
        <fullName evidence="9">C-C motif chemokine</fullName>
    </recommendedName>
</protein>
<evidence type="ECO:0000256" key="4">
    <source>
        <dbReference type="ARBA" id="ARBA00022514"/>
    </source>
</evidence>
<evidence type="ECO:0000256" key="7">
    <source>
        <dbReference type="ARBA" id="ARBA00023157"/>
    </source>
</evidence>
<keyword evidence="6 9" id="KW-0732">Signal</keyword>
<evidence type="ECO:0000256" key="2">
    <source>
        <dbReference type="ARBA" id="ARBA00010868"/>
    </source>
</evidence>
<dbReference type="Pfam" id="PF00048">
    <property type="entry name" value="IL8"/>
    <property type="match status" value="1"/>
</dbReference>
<dbReference type="AlphaFoldDB" id="A0A9D3S0U9"/>
<dbReference type="InterPro" id="IPR039809">
    <property type="entry name" value="Chemokine_b/g/d"/>
</dbReference>
<evidence type="ECO:0000313" key="11">
    <source>
        <dbReference type="EMBL" id="KAG5850453.1"/>
    </source>
</evidence>
<evidence type="ECO:0000313" key="12">
    <source>
        <dbReference type="Proteomes" id="UP001044222"/>
    </source>
</evidence>
<comment type="subcellular location">
    <subcellularLocation>
        <location evidence="1 9">Secreted</location>
    </subcellularLocation>
</comment>
<dbReference type="GO" id="GO:0006954">
    <property type="term" value="P:inflammatory response"/>
    <property type="evidence" value="ECO:0007669"/>
    <property type="project" value="UniProtKB-KW"/>
</dbReference>
<keyword evidence="4 9" id="KW-0202">Cytokine</keyword>
<evidence type="ECO:0000256" key="8">
    <source>
        <dbReference type="ARBA" id="ARBA00023198"/>
    </source>
</evidence>
<dbReference type="InterPro" id="IPR000827">
    <property type="entry name" value="Chemokine_CC_CS"/>
</dbReference>
<feature type="chain" id="PRO_5039753814" description="C-C motif chemokine" evidence="9">
    <location>
        <begin position="27"/>
        <end position="94"/>
    </location>
</feature>
<comment type="caution">
    <text evidence="11">The sequence shown here is derived from an EMBL/GenBank/DDBJ whole genome shotgun (WGS) entry which is preliminary data.</text>
</comment>
<dbReference type="SUPFAM" id="SSF54117">
    <property type="entry name" value="Interleukin 8-like chemokines"/>
    <property type="match status" value="1"/>
</dbReference>
<evidence type="ECO:0000256" key="3">
    <source>
        <dbReference type="ARBA" id="ARBA00022500"/>
    </source>
</evidence>
<dbReference type="PANTHER" id="PTHR12015:SF108">
    <property type="entry name" value="C-C MOTIF CHEMOKINE 20"/>
    <property type="match status" value="1"/>
</dbReference>
<dbReference type="GO" id="GO:0005615">
    <property type="term" value="C:extracellular space"/>
    <property type="evidence" value="ECO:0007669"/>
    <property type="project" value="UniProtKB-KW"/>
</dbReference>
<keyword evidence="12" id="KW-1185">Reference proteome</keyword>
<dbReference type="GO" id="GO:0008009">
    <property type="term" value="F:chemokine activity"/>
    <property type="evidence" value="ECO:0007669"/>
    <property type="project" value="InterPro"/>
</dbReference>
<feature type="domain" description="Chemokine interleukin-8-like" evidence="10">
    <location>
        <begin position="26"/>
        <end position="86"/>
    </location>
</feature>
<dbReference type="PANTHER" id="PTHR12015">
    <property type="entry name" value="SMALL INDUCIBLE CYTOKINE A"/>
    <property type="match status" value="1"/>
</dbReference>
<keyword evidence="3 9" id="KW-0145">Chemotaxis</keyword>
<sequence>MASTRFFTVALLVIFTLNSFLPQTESVSCCLSYTKRNIHCQKLKGYTIQTYKGICDMDAIIFHTKAGKFICADPSKEQTQGTIQCLNARAKSLS</sequence>
<proteinExistence type="inferred from homology"/>
<dbReference type="OMA" id="QNINNAC"/>
<dbReference type="EMBL" id="JAFIRN010000004">
    <property type="protein sequence ID" value="KAG5850453.1"/>
    <property type="molecule type" value="Genomic_DNA"/>
</dbReference>
<evidence type="ECO:0000256" key="5">
    <source>
        <dbReference type="ARBA" id="ARBA00022525"/>
    </source>
</evidence>
<dbReference type="GO" id="GO:0006955">
    <property type="term" value="P:immune response"/>
    <property type="evidence" value="ECO:0007669"/>
    <property type="project" value="InterPro"/>
</dbReference>
<evidence type="ECO:0000259" key="10">
    <source>
        <dbReference type="SMART" id="SM00199"/>
    </source>
</evidence>
<keyword evidence="8" id="KW-0395">Inflammatory response</keyword>
<accession>A0A9D3S0U9</accession>
<evidence type="ECO:0000256" key="1">
    <source>
        <dbReference type="ARBA" id="ARBA00004613"/>
    </source>
</evidence>
<dbReference type="Proteomes" id="UP001044222">
    <property type="component" value="Unassembled WGS sequence"/>
</dbReference>
<dbReference type="InterPro" id="IPR036048">
    <property type="entry name" value="Interleukin_8-like_sf"/>
</dbReference>
<dbReference type="FunFam" id="2.40.50.40:FF:000012">
    <property type="entry name" value="C-C motif chemokine"/>
    <property type="match status" value="1"/>
</dbReference>
<gene>
    <name evidence="11" type="ORF">ANANG_G00082600</name>
</gene>
<keyword evidence="5 9" id="KW-0964">Secreted</keyword>
<keyword evidence="7" id="KW-1015">Disulfide bond</keyword>
<dbReference type="Gene3D" id="2.40.50.40">
    <property type="match status" value="1"/>
</dbReference>
<dbReference type="PROSITE" id="PS00472">
    <property type="entry name" value="SMALL_CYTOKINES_CC"/>
    <property type="match status" value="1"/>
</dbReference>
<reference evidence="11" key="1">
    <citation type="submission" date="2021-01" db="EMBL/GenBank/DDBJ databases">
        <title>A chromosome-scale assembly of European eel, Anguilla anguilla.</title>
        <authorList>
            <person name="Henkel C."/>
            <person name="Jong-Raadsen S.A."/>
            <person name="Dufour S."/>
            <person name="Weltzien F.-A."/>
            <person name="Palstra A.P."/>
            <person name="Pelster B."/>
            <person name="Spaink H.P."/>
            <person name="Van Den Thillart G.E."/>
            <person name="Jansen H."/>
            <person name="Zahm M."/>
            <person name="Klopp C."/>
            <person name="Cedric C."/>
            <person name="Louis A."/>
            <person name="Berthelot C."/>
            <person name="Parey E."/>
            <person name="Roest Crollius H."/>
            <person name="Montfort J."/>
            <person name="Robinson-Rechavi M."/>
            <person name="Bucao C."/>
            <person name="Bouchez O."/>
            <person name="Gislard M."/>
            <person name="Lluch J."/>
            <person name="Milhes M."/>
            <person name="Lampietro C."/>
            <person name="Lopez Roques C."/>
            <person name="Donnadieu C."/>
            <person name="Braasch I."/>
            <person name="Desvignes T."/>
            <person name="Postlethwait J."/>
            <person name="Bobe J."/>
            <person name="Guiguen Y."/>
            <person name="Dirks R."/>
        </authorList>
    </citation>
    <scope>NUCLEOTIDE SEQUENCE</scope>
    <source>
        <strain evidence="11">Tag_6206</strain>
        <tissue evidence="11">Liver</tissue>
    </source>
</reference>
<evidence type="ECO:0000256" key="6">
    <source>
        <dbReference type="ARBA" id="ARBA00022729"/>
    </source>
</evidence>
<dbReference type="SMART" id="SM00199">
    <property type="entry name" value="SCY"/>
    <property type="match status" value="1"/>
</dbReference>